<feature type="signal peptide" evidence="1">
    <location>
        <begin position="1"/>
        <end position="20"/>
    </location>
</feature>
<comment type="caution">
    <text evidence="2">The sequence shown here is derived from an EMBL/GenBank/DDBJ whole genome shotgun (WGS) entry which is preliminary data.</text>
</comment>
<dbReference type="EMBL" id="QNRT01000001">
    <property type="protein sequence ID" value="RBP53627.1"/>
    <property type="molecule type" value="Genomic_DNA"/>
</dbReference>
<gene>
    <name evidence="2" type="ORF">DFR28_1011014</name>
</gene>
<evidence type="ECO:0000313" key="2">
    <source>
        <dbReference type="EMBL" id="RBP53627.1"/>
    </source>
</evidence>
<feature type="chain" id="PRO_5017365154" description="Outer membrane lipoprotein-sorting protein" evidence="1">
    <location>
        <begin position="21"/>
        <end position="246"/>
    </location>
</feature>
<protein>
    <recommendedName>
        <fullName evidence="4">Outer membrane lipoprotein-sorting protein</fullName>
    </recommendedName>
</protein>
<keyword evidence="3" id="KW-1185">Reference proteome</keyword>
<dbReference type="Proteomes" id="UP000253083">
    <property type="component" value="Unassembled WGS sequence"/>
</dbReference>
<dbReference type="OrthoDB" id="1491713at2"/>
<name>A0A395JQ31_9GAMM</name>
<evidence type="ECO:0000256" key="1">
    <source>
        <dbReference type="SAM" id="SignalP"/>
    </source>
</evidence>
<reference evidence="2 3" key="1">
    <citation type="submission" date="2018-06" db="EMBL/GenBank/DDBJ databases">
        <title>Genomic Encyclopedia of Type Strains, Phase IV (KMG-IV): sequencing the most valuable type-strain genomes for metagenomic binning, comparative biology and taxonomic classification.</title>
        <authorList>
            <person name="Goeker M."/>
        </authorList>
    </citation>
    <scope>NUCLEOTIDE SEQUENCE [LARGE SCALE GENOMIC DNA]</scope>
    <source>
        <strain evidence="2 3">DSM 24032</strain>
    </source>
</reference>
<dbReference type="AlphaFoldDB" id="A0A395JQ31"/>
<evidence type="ECO:0008006" key="4">
    <source>
        <dbReference type="Google" id="ProtNLM"/>
    </source>
</evidence>
<dbReference type="InParanoid" id="A0A395JQ31"/>
<organism evidence="2 3">
    <name type="scientific">Arenicella xantha</name>
    <dbReference type="NCBI Taxonomy" id="644221"/>
    <lineage>
        <taxon>Bacteria</taxon>
        <taxon>Pseudomonadati</taxon>
        <taxon>Pseudomonadota</taxon>
        <taxon>Gammaproteobacteria</taxon>
        <taxon>Arenicellales</taxon>
        <taxon>Arenicellaceae</taxon>
        <taxon>Arenicella</taxon>
    </lineage>
</organism>
<dbReference type="RefSeq" id="WP_113953179.1">
    <property type="nucleotide sequence ID" value="NZ_QNRT01000001.1"/>
</dbReference>
<evidence type="ECO:0000313" key="3">
    <source>
        <dbReference type="Proteomes" id="UP000253083"/>
    </source>
</evidence>
<sequence>MKLTLASLLVATLVSIEVHAAQPELIGKVYDIQTQALLYQETHSFADTTLKTSYTDASGNVIGQREVQFKPNGQVNAYQLTQQAAAITESVERKQQSIDMSVSAAGKQTQQEIDISQDDEVVIDAGFSNFLLRNWQNLLAGKKVTTRFASTAQMDLIKVQLNQVDPQTSSLADNGDTTGIVMFQMRLANPLIRWLISPIEVGYYADTKQIAYYQGASNLSKASGEHYGDVRVIFERQPQEGSINAE</sequence>
<proteinExistence type="predicted"/>
<keyword evidence="1" id="KW-0732">Signal</keyword>
<accession>A0A395JQ31</accession>